<dbReference type="Proteomes" id="UP000061660">
    <property type="component" value="Chromosome"/>
</dbReference>
<dbReference type="Pfam" id="PF01144">
    <property type="entry name" value="CoA_trans"/>
    <property type="match status" value="1"/>
</dbReference>
<reference evidence="6" key="1">
    <citation type="submission" date="2015-12" db="EMBL/GenBank/DDBJ databases">
        <title>Complete genome sequences of two moderately thermophilic Paenibacillus species.</title>
        <authorList>
            <person name="Butler R.III."/>
            <person name="Wang J."/>
            <person name="Stark B.C."/>
            <person name="Pombert J.-F."/>
        </authorList>
    </citation>
    <scope>NUCLEOTIDE SEQUENCE [LARGE SCALE GENOMIC DNA]</scope>
    <source>
        <strain evidence="6">32O-Y</strain>
    </source>
</reference>
<dbReference type="InterPro" id="IPR004165">
    <property type="entry name" value="CoA_trans_fam_I"/>
</dbReference>
<dbReference type="GO" id="GO:0008410">
    <property type="term" value="F:CoA-transferase activity"/>
    <property type="evidence" value="ECO:0007669"/>
    <property type="project" value="InterPro"/>
</dbReference>
<dbReference type="EMBL" id="CP013652">
    <property type="protein sequence ID" value="ALS22941.1"/>
    <property type="molecule type" value="Genomic_DNA"/>
</dbReference>
<accession>A0A0U2W697</accession>
<evidence type="ECO:0000256" key="3">
    <source>
        <dbReference type="PIRNR" id="PIRNR000858"/>
    </source>
</evidence>
<keyword evidence="6" id="KW-1185">Reference proteome</keyword>
<dbReference type="RefSeq" id="WP_062409036.1">
    <property type="nucleotide sequence ID" value="NZ_CP013652.1"/>
</dbReference>
<dbReference type="KEGG" id="pnp:IJ22_25680"/>
<organism evidence="5 6">
    <name type="scientific">Paenibacillus naphthalenovorans</name>
    <dbReference type="NCBI Taxonomy" id="162209"/>
    <lineage>
        <taxon>Bacteria</taxon>
        <taxon>Bacillati</taxon>
        <taxon>Bacillota</taxon>
        <taxon>Bacilli</taxon>
        <taxon>Bacillales</taxon>
        <taxon>Paenibacillaceae</taxon>
        <taxon>Paenibacillus</taxon>
    </lineage>
</organism>
<gene>
    <name evidence="5" type="ORF">IJ22_25680</name>
</gene>
<dbReference type="InterPro" id="IPR014388">
    <property type="entry name" value="3-oxoacid_CoA-transferase"/>
</dbReference>
<dbReference type="SMART" id="SM00882">
    <property type="entry name" value="CoA_trans"/>
    <property type="match status" value="2"/>
</dbReference>
<proteinExistence type="inferred from homology"/>
<dbReference type="GO" id="GO:0046952">
    <property type="term" value="P:ketone body catabolic process"/>
    <property type="evidence" value="ECO:0007669"/>
    <property type="project" value="InterPro"/>
</dbReference>
<comment type="similarity">
    <text evidence="1 3">Belongs to the 3-oxoacid CoA-transferase family.</text>
</comment>
<dbReference type="InterPro" id="IPR037171">
    <property type="entry name" value="NagB/RpiA_transferase-like"/>
</dbReference>
<reference evidence="5 6" key="2">
    <citation type="journal article" date="2016" name="Genome Announc.">
        <title>Complete Genome Sequences of Two Interactive Moderate Thermophiles, Paenibacillus napthalenovorans 32O-Y and Paenibacillus sp. 32O-W.</title>
        <authorList>
            <person name="Butler R.R.III."/>
            <person name="Wang J."/>
            <person name="Stark B.C."/>
            <person name="Pombert J.F."/>
        </authorList>
    </citation>
    <scope>NUCLEOTIDE SEQUENCE [LARGE SCALE GENOMIC DNA]</scope>
    <source>
        <strain evidence="5 6">32O-Y</strain>
    </source>
</reference>
<feature type="active site" description="5-glutamyl coenzyme A thioester intermediate" evidence="4">
    <location>
        <position position="335"/>
    </location>
</feature>
<evidence type="ECO:0000256" key="2">
    <source>
        <dbReference type="ARBA" id="ARBA00022679"/>
    </source>
</evidence>
<evidence type="ECO:0000256" key="4">
    <source>
        <dbReference type="PIRSR" id="PIRSR000858-1"/>
    </source>
</evidence>
<keyword evidence="2 3" id="KW-0808">Transferase</keyword>
<dbReference type="Gene3D" id="3.40.1080.10">
    <property type="entry name" value="Glutaconate Coenzyme A-transferase"/>
    <property type="match status" value="2"/>
</dbReference>
<dbReference type="SUPFAM" id="SSF100950">
    <property type="entry name" value="NagB/RpiA/CoA transferase-like"/>
    <property type="match status" value="2"/>
</dbReference>
<dbReference type="OrthoDB" id="9805230at2"/>
<dbReference type="PANTHER" id="PTHR43293">
    <property type="entry name" value="ACETATE COA-TRANSFERASE YDIF"/>
    <property type="match status" value="1"/>
</dbReference>
<sequence>MSAYQRSVTTRSKVMTAEEAVANIPDDSTITIGGLISILCPEKVISALGHRFDSCGSPSNLTVITPVRVGWDKERTTGLDHLAKPGMLKRLISGSFNVKESPRITEMIRSNQIEAYSFSMGTLFHLIRSMAGGNKGMFTQVGLQTYVDPRIEGGRLNERTTESLNEVIEVAGEEYLYYRPLPVHAAIIRGTTADEDGNVSLEHEPVTLAGLEMAMAAKANGGYVIVQAKRLAAKGSMHPRSIAVPGILVDAVVIDPEQKQSLLEYHHPSWTGEIKAPIDDIAEPLPLDTRKIILRRAAEELAPGSVVNLGVGIPVSLPQLLIEEHFFDQVTFSLEHGAVGGIPMGEEVFGAHINPTAILTSPQAFDYYHSGSLSASLLGFAQIDGAGNVNVSKFNGIFRGSGGFIDIVHRTKKILFCGTLTSGGLEVRIRDGKLAVVKEGRHKKFIPQVEHLTFNTDAARQKGQAPLYITERAVFRLGEEGLVLAEYAPGIDIEKEILPYIDFPVTIDPAVRPMSSHIFE</sequence>
<dbReference type="PATRIC" id="fig|162209.4.peg.2736"/>
<evidence type="ECO:0000256" key="1">
    <source>
        <dbReference type="ARBA" id="ARBA00007154"/>
    </source>
</evidence>
<protein>
    <submittedName>
        <fullName evidence="5">Acetate CoA-transferase YdiF</fullName>
    </submittedName>
</protein>
<name>A0A0U2W697_9BACL</name>
<evidence type="ECO:0000313" key="6">
    <source>
        <dbReference type="Proteomes" id="UP000061660"/>
    </source>
</evidence>
<dbReference type="STRING" id="162209.IJ22_25680"/>
<dbReference type="PIRSF" id="PIRSF000858">
    <property type="entry name" value="SCOT-t"/>
    <property type="match status" value="1"/>
</dbReference>
<dbReference type="PANTHER" id="PTHR43293:SF1">
    <property type="entry name" value="ACETATE COA-TRANSFERASE YDIF"/>
    <property type="match status" value="1"/>
</dbReference>
<evidence type="ECO:0000313" key="5">
    <source>
        <dbReference type="EMBL" id="ALS22941.1"/>
    </source>
</evidence>
<dbReference type="AlphaFoldDB" id="A0A0U2W697"/>